<name>A0ABP1C2G7_9BRYO</name>
<feature type="region of interest" description="Disordered" evidence="1">
    <location>
        <begin position="30"/>
        <end position="109"/>
    </location>
</feature>
<accession>A0ABP1C2G7</accession>
<organism evidence="2 3">
    <name type="scientific">Sphagnum jensenii</name>
    <dbReference type="NCBI Taxonomy" id="128206"/>
    <lineage>
        <taxon>Eukaryota</taxon>
        <taxon>Viridiplantae</taxon>
        <taxon>Streptophyta</taxon>
        <taxon>Embryophyta</taxon>
        <taxon>Bryophyta</taxon>
        <taxon>Sphagnophytina</taxon>
        <taxon>Sphagnopsida</taxon>
        <taxon>Sphagnales</taxon>
        <taxon>Sphagnaceae</taxon>
        <taxon>Sphagnum</taxon>
    </lineage>
</organism>
<sequence length="109" mass="12279">MQEQKFVGSTGLRTCNSSWLQRDCARKQLTDPRAKKCMQNDSDDGHGIRRMVEGEEKEKDDDDDDDEGRVHVVSSSTRPAVAMSARRAAKNSTEEARQQEQAKQPQVLS</sequence>
<evidence type="ECO:0000313" key="3">
    <source>
        <dbReference type="Proteomes" id="UP001497522"/>
    </source>
</evidence>
<feature type="compositionally biased region" description="Basic and acidic residues" evidence="1">
    <location>
        <begin position="43"/>
        <end position="57"/>
    </location>
</feature>
<dbReference type="EMBL" id="OZ023710">
    <property type="protein sequence ID" value="CAK9882510.1"/>
    <property type="molecule type" value="Genomic_DNA"/>
</dbReference>
<feature type="compositionally biased region" description="Acidic residues" evidence="1">
    <location>
        <begin position="58"/>
        <end position="67"/>
    </location>
</feature>
<protein>
    <submittedName>
        <fullName evidence="2">Uncharacterized protein</fullName>
    </submittedName>
</protein>
<reference evidence="2" key="1">
    <citation type="submission" date="2024-03" db="EMBL/GenBank/DDBJ databases">
        <authorList>
            <consortium name="ELIXIR-Norway"/>
            <consortium name="Elixir Norway"/>
        </authorList>
    </citation>
    <scope>NUCLEOTIDE SEQUENCE</scope>
</reference>
<dbReference type="Proteomes" id="UP001497522">
    <property type="component" value="Chromosome 9"/>
</dbReference>
<evidence type="ECO:0000256" key="1">
    <source>
        <dbReference type="SAM" id="MobiDB-lite"/>
    </source>
</evidence>
<keyword evidence="3" id="KW-1185">Reference proteome</keyword>
<evidence type="ECO:0000313" key="2">
    <source>
        <dbReference type="EMBL" id="CAK9882510.1"/>
    </source>
</evidence>
<proteinExistence type="predicted"/>
<gene>
    <name evidence="2" type="ORF">CSSPJE1EN2_LOCUS23761</name>
</gene>